<protein>
    <submittedName>
        <fullName evidence="2">Uncharacterized protein</fullName>
    </submittedName>
</protein>
<dbReference type="HOGENOM" id="CLU_2108975_0_0_1"/>
<reference evidence="3" key="2">
    <citation type="submission" date="2015-07" db="EMBL/GenBank/DDBJ databases">
        <title>Contrasting host-pathogen interactions and genome evolution in two generalist and specialist microsporidian pathogens of mosquitoes.</title>
        <authorList>
            <consortium name="The Broad Institute Genomics Platform"/>
            <consortium name="The Broad Institute Genome Sequencing Center for Infectious Disease"/>
            <person name="Cuomo C.A."/>
            <person name="Sanscrainte N.D."/>
            <person name="Goldberg J.M."/>
            <person name="Heiman D."/>
            <person name="Young S."/>
            <person name="Zeng Q."/>
            <person name="Becnel J.J."/>
            <person name="Birren B.W."/>
        </authorList>
    </citation>
    <scope>NUCLEOTIDE SEQUENCE [LARGE SCALE GENOMIC DNA]</scope>
    <source>
        <strain evidence="3">USNM 41457</strain>
    </source>
</reference>
<dbReference type="Proteomes" id="UP000003163">
    <property type="component" value="Unassembled WGS sequence"/>
</dbReference>
<feature type="compositionally biased region" description="Basic and acidic residues" evidence="1">
    <location>
        <begin position="9"/>
        <end position="28"/>
    </location>
</feature>
<dbReference type="AlphaFoldDB" id="J9D614"/>
<name>J9D614_EDHAE</name>
<accession>J9D614</accession>
<feature type="region of interest" description="Disordered" evidence="1">
    <location>
        <begin position="1"/>
        <end position="70"/>
    </location>
</feature>
<dbReference type="VEuPathDB" id="MicrosporidiaDB:EDEG_02394"/>
<sequence length="115" mass="12445">MNEPLVEEGTNKEIEAPQKHEIDPKPFDQIKPSQSNNNFSPENTYNPSAQPLPSSLKAPQEGGIMPMNAMQPPMFGGMGNSIIGMLPIPVAISVDADSAKMPEQVSAKELNQDEN</sequence>
<evidence type="ECO:0000313" key="2">
    <source>
        <dbReference type="EMBL" id="EJW03226.1"/>
    </source>
</evidence>
<dbReference type="EMBL" id="AFBI03000042">
    <property type="protein sequence ID" value="EJW03226.1"/>
    <property type="molecule type" value="Genomic_DNA"/>
</dbReference>
<feature type="compositionally biased region" description="Polar residues" evidence="1">
    <location>
        <begin position="31"/>
        <end position="53"/>
    </location>
</feature>
<evidence type="ECO:0000313" key="3">
    <source>
        <dbReference type="Proteomes" id="UP000003163"/>
    </source>
</evidence>
<dbReference type="InParanoid" id="J9D614"/>
<proteinExistence type="predicted"/>
<keyword evidence="3" id="KW-1185">Reference proteome</keyword>
<gene>
    <name evidence="2" type="ORF">EDEG_02394</name>
</gene>
<comment type="caution">
    <text evidence="2">The sequence shown here is derived from an EMBL/GenBank/DDBJ whole genome shotgun (WGS) entry which is preliminary data.</text>
</comment>
<evidence type="ECO:0000256" key="1">
    <source>
        <dbReference type="SAM" id="MobiDB-lite"/>
    </source>
</evidence>
<organism evidence="2 3">
    <name type="scientific">Edhazardia aedis (strain USNM 41457)</name>
    <name type="common">Microsporidian parasite</name>
    <dbReference type="NCBI Taxonomy" id="1003232"/>
    <lineage>
        <taxon>Eukaryota</taxon>
        <taxon>Fungi</taxon>
        <taxon>Fungi incertae sedis</taxon>
        <taxon>Microsporidia</taxon>
        <taxon>Edhazardia</taxon>
    </lineage>
</organism>
<reference evidence="2 3" key="1">
    <citation type="submission" date="2011-08" db="EMBL/GenBank/DDBJ databases">
        <authorList>
            <person name="Liu Z.J."/>
            <person name="Shi F.L."/>
            <person name="Lu J.Q."/>
            <person name="Li M."/>
            <person name="Wang Z.L."/>
        </authorList>
    </citation>
    <scope>NUCLEOTIDE SEQUENCE [LARGE SCALE GENOMIC DNA]</scope>
    <source>
        <strain evidence="2 3">USNM 41457</strain>
    </source>
</reference>